<dbReference type="AlphaFoldDB" id="A0A8J2NRH0"/>
<comment type="caution">
    <text evidence="1">The sequence shown here is derived from an EMBL/GenBank/DDBJ whole genome shotgun (WGS) entry which is preliminary data.</text>
</comment>
<gene>
    <name evidence="1" type="ORF">AFUS01_LOCUS12168</name>
</gene>
<name>A0A8J2NRH0_9HEXA</name>
<evidence type="ECO:0000313" key="1">
    <source>
        <dbReference type="EMBL" id="CAG7723062.1"/>
    </source>
</evidence>
<protein>
    <submittedName>
        <fullName evidence="1">Uncharacterized protein</fullName>
    </submittedName>
</protein>
<dbReference type="EMBL" id="CAJVCH010095163">
    <property type="protein sequence ID" value="CAG7723062.1"/>
    <property type="molecule type" value="Genomic_DNA"/>
</dbReference>
<accession>A0A8J2NRH0</accession>
<reference evidence="1" key="1">
    <citation type="submission" date="2021-06" db="EMBL/GenBank/DDBJ databases">
        <authorList>
            <person name="Hodson N. C."/>
            <person name="Mongue J. A."/>
            <person name="Jaron S. K."/>
        </authorList>
    </citation>
    <scope>NUCLEOTIDE SEQUENCE</scope>
</reference>
<organism evidence="1 2">
    <name type="scientific">Allacma fusca</name>
    <dbReference type="NCBI Taxonomy" id="39272"/>
    <lineage>
        <taxon>Eukaryota</taxon>
        <taxon>Metazoa</taxon>
        <taxon>Ecdysozoa</taxon>
        <taxon>Arthropoda</taxon>
        <taxon>Hexapoda</taxon>
        <taxon>Collembola</taxon>
        <taxon>Symphypleona</taxon>
        <taxon>Sminthuridae</taxon>
        <taxon>Allacma</taxon>
    </lineage>
</organism>
<dbReference type="Proteomes" id="UP000708208">
    <property type="component" value="Unassembled WGS sequence"/>
</dbReference>
<keyword evidence="2" id="KW-1185">Reference proteome</keyword>
<sequence length="99" mass="11638">MHVDLKPCGGETIEAHLYTTHNHFQSDSRNKEWLELSFQQCNEILIPVKVRALEWFPLVQSVLLCPARRINNSETRKDFRIVVVTFITKCQYNSYLSIE</sequence>
<evidence type="ECO:0000313" key="2">
    <source>
        <dbReference type="Proteomes" id="UP000708208"/>
    </source>
</evidence>
<proteinExistence type="predicted"/>